<proteinExistence type="predicted"/>
<evidence type="ECO:0000313" key="1">
    <source>
        <dbReference type="EMBL" id="KAF2890725.1"/>
    </source>
</evidence>
<dbReference type="Proteomes" id="UP000801492">
    <property type="component" value="Unassembled WGS sequence"/>
</dbReference>
<comment type="caution">
    <text evidence="1">The sequence shown here is derived from an EMBL/GenBank/DDBJ whole genome shotgun (WGS) entry which is preliminary data.</text>
</comment>
<sequence>VKKPFGGAGHIWSWGQRRLKFAPSFETNKQQKRRLIATEMDFWRSSDIPRIDRVRNDTIKELMGVEKTIIDPIETKRLQWSGHLEKMDENTWPKKV</sequence>
<organism evidence="1 2">
    <name type="scientific">Ignelater luminosus</name>
    <name type="common">Cucubano</name>
    <name type="synonym">Pyrophorus luminosus</name>
    <dbReference type="NCBI Taxonomy" id="2038154"/>
    <lineage>
        <taxon>Eukaryota</taxon>
        <taxon>Metazoa</taxon>
        <taxon>Ecdysozoa</taxon>
        <taxon>Arthropoda</taxon>
        <taxon>Hexapoda</taxon>
        <taxon>Insecta</taxon>
        <taxon>Pterygota</taxon>
        <taxon>Neoptera</taxon>
        <taxon>Endopterygota</taxon>
        <taxon>Coleoptera</taxon>
        <taxon>Polyphaga</taxon>
        <taxon>Elateriformia</taxon>
        <taxon>Elateroidea</taxon>
        <taxon>Elateridae</taxon>
        <taxon>Agrypninae</taxon>
        <taxon>Pyrophorini</taxon>
        <taxon>Ignelater</taxon>
    </lineage>
</organism>
<dbReference type="OrthoDB" id="6776761at2759"/>
<dbReference type="EMBL" id="VTPC01047512">
    <property type="protein sequence ID" value="KAF2890725.1"/>
    <property type="molecule type" value="Genomic_DNA"/>
</dbReference>
<accession>A0A8K0CWI2</accession>
<dbReference type="AlphaFoldDB" id="A0A8K0CWI2"/>
<evidence type="ECO:0000313" key="2">
    <source>
        <dbReference type="Proteomes" id="UP000801492"/>
    </source>
</evidence>
<protein>
    <submittedName>
        <fullName evidence="1">Uncharacterized protein</fullName>
    </submittedName>
</protein>
<keyword evidence="2" id="KW-1185">Reference proteome</keyword>
<name>A0A8K0CWI2_IGNLU</name>
<reference evidence="1" key="1">
    <citation type="submission" date="2019-08" db="EMBL/GenBank/DDBJ databases">
        <title>The genome of the North American firefly Photinus pyralis.</title>
        <authorList>
            <consortium name="Photinus pyralis genome working group"/>
            <person name="Fallon T.R."/>
            <person name="Sander Lower S.E."/>
            <person name="Weng J.-K."/>
        </authorList>
    </citation>
    <scope>NUCLEOTIDE SEQUENCE</scope>
    <source>
        <strain evidence="1">TRF0915ILg1</strain>
        <tissue evidence="1">Whole body</tissue>
    </source>
</reference>
<gene>
    <name evidence="1" type="ORF">ILUMI_15448</name>
</gene>
<feature type="non-terminal residue" evidence="1">
    <location>
        <position position="96"/>
    </location>
</feature>